<feature type="region of interest" description="Disordered" evidence="1">
    <location>
        <begin position="1"/>
        <end position="46"/>
    </location>
</feature>
<organism evidence="2 3">
    <name type="scientific">Coprinopsis cinerea (strain Okayama-7 / 130 / ATCC MYA-4618 / FGSC 9003)</name>
    <name type="common">Inky cap fungus</name>
    <name type="synonym">Hormographiella aspergillata</name>
    <dbReference type="NCBI Taxonomy" id="240176"/>
    <lineage>
        <taxon>Eukaryota</taxon>
        <taxon>Fungi</taxon>
        <taxon>Dikarya</taxon>
        <taxon>Basidiomycota</taxon>
        <taxon>Agaricomycotina</taxon>
        <taxon>Agaricomycetes</taxon>
        <taxon>Agaricomycetidae</taxon>
        <taxon>Agaricales</taxon>
        <taxon>Agaricineae</taxon>
        <taxon>Psathyrellaceae</taxon>
        <taxon>Coprinopsis</taxon>
    </lineage>
</organism>
<reference evidence="2 3" key="1">
    <citation type="journal article" date="2010" name="Proc. Natl. Acad. Sci. U.S.A.">
        <title>Insights into evolution of multicellular fungi from the assembled chromosomes of the mushroom Coprinopsis cinerea (Coprinus cinereus).</title>
        <authorList>
            <person name="Stajich J.E."/>
            <person name="Wilke S.K."/>
            <person name="Ahren D."/>
            <person name="Au C.H."/>
            <person name="Birren B.W."/>
            <person name="Borodovsky M."/>
            <person name="Burns C."/>
            <person name="Canback B."/>
            <person name="Casselton L.A."/>
            <person name="Cheng C.K."/>
            <person name="Deng J."/>
            <person name="Dietrich F.S."/>
            <person name="Fargo D.C."/>
            <person name="Farman M.L."/>
            <person name="Gathman A.C."/>
            <person name="Goldberg J."/>
            <person name="Guigo R."/>
            <person name="Hoegger P.J."/>
            <person name="Hooker J.B."/>
            <person name="Huggins A."/>
            <person name="James T.Y."/>
            <person name="Kamada T."/>
            <person name="Kilaru S."/>
            <person name="Kodira C."/>
            <person name="Kues U."/>
            <person name="Kupfer D."/>
            <person name="Kwan H.S."/>
            <person name="Lomsadze A."/>
            <person name="Li W."/>
            <person name="Lilly W.W."/>
            <person name="Ma L.J."/>
            <person name="Mackey A.J."/>
            <person name="Manning G."/>
            <person name="Martin F."/>
            <person name="Muraguchi H."/>
            <person name="Natvig D.O."/>
            <person name="Palmerini H."/>
            <person name="Ramesh M.A."/>
            <person name="Rehmeyer C.J."/>
            <person name="Roe B.A."/>
            <person name="Shenoy N."/>
            <person name="Stanke M."/>
            <person name="Ter-Hovhannisyan V."/>
            <person name="Tunlid A."/>
            <person name="Velagapudi R."/>
            <person name="Vision T.J."/>
            <person name="Zeng Q."/>
            <person name="Zolan M.E."/>
            <person name="Pukkila P.J."/>
        </authorList>
    </citation>
    <scope>NUCLEOTIDE SEQUENCE [LARGE SCALE GENOMIC DNA]</scope>
    <source>
        <strain evidence="3">Okayama-7 / 130 / ATCC MYA-4618 / FGSC 9003</strain>
    </source>
</reference>
<feature type="compositionally biased region" description="Acidic residues" evidence="1">
    <location>
        <begin position="1"/>
        <end position="12"/>
    </location>
</feature>
<dbReference type="OMA" id="YGWAWRQ"/>
<keyword evidence="3" id="KW-1185">Reference proteome</keyword>
<dbReference type="eggNOG" id="ENOG502RBJD">
    <property type="taxonomic scope" value="Eukaryota"/>
</dbReference>
<dbReference type="KEGG" id="cci:CC1G_03791"/>
<sequence>MQTTLDDEEEEFQLPNLRKPKPHYSSRHGPYNTAISFGPESIPDDAPPSQLNAAVNAHRTALHIMQWKARPIPSLKDMQEELSAPESLESIKEQMAQLQKSHVEELEKLYDAHAADYIQEMIDLYRSLDETMLFDGYQPSGGGGGSSREEIAQHRESSRRLEELYNQVQACSPLLLPLANEYSTFRHSYFVRMHELRTRYARIKQQQDAQFPLTAEEWRTRPKELRMLVARFLMAPSKILQEKMMTEHGWAWRLVDPLIREYKADQSFASEVMSMLLAENMGQGAPVVAVRSQTTIDPRLRRP</sequence>
<dbReference type="EMBL" id="AACS02000002">
    <property type="protein sequence ID" value="EAU88119.1"/>
    <property type="molecule type" value="Genomic_DNA"/>
</dbReference>
<evidence type="ECO:0000256" key="1">
    <source>
        <dbReference type="SAM" id="MobiDB-lite"/>
    </source>
</evidence>
<dbReference type="InParanoid" id="A8NGQ8"/>
<evidence type="ECO:0000313" key="2">
    <source>
        <dbReference type="EMBL" id="EAU88119.1"/>
    </source>
</evidence>
<name>A8NGQ8_COPC7</name>
<dbReference type="GeneID" id="6010071"/>
<dbReference type="AlphaFoldDB" id="A8NGQ8"/>
<dbReference type="Proteomes" id="UP000001861">
    <property type="component" value="Unassembled WGS sequence"/>
</dbReference>
<dbReference type="STRING" id="240176.A8NGQ8"/>
<gene>
    <name evidence="2" type="ORF">CC1G_03791</name>
</gene>
<dbReference type="VEuPathDB" id="FungiDB:CC1G_03791"/>
<accession>A8NGQ8</accession>
<comment type="caution">
    <text evidence="2">The sequence shown here is derived from an EMBL/GenBank/DDBJ whole genome shotgun (WGS) entry which is preliminary data.</text>
</comment>
<evidence type="ECO:0000313" key="3">
    <source>
        <dbReference type="Proteomes" id="UP000001861"/>
    </source>
</evidence>
<protein>
    <submittedName>
        <fullName evidence="2">Uncharacterized protein</fullName>
    </submittedName>
</protein>
<dbReference type="RefSeq" id="XP_001833574.1">
    <property type="nucleotide sequence ID" value="XM_001833522.1"/>
</dbReference>
<dbReference type="OrthoDB" id="3058840at2759"/>
<proteinExistence type="predicted"/>